<feature type="repeat" description="WD" evidence="17">
    <location>
        <begin position="118"/>
        <end position="160"/>
    </location>
</feature>
<protein>
    <recommendedName>
        <fullName evidence="14">Protein transport protein Sec31A</fullName>
    </recommendedName>
    <alternativeName>
        <fullName evidence="16">SEC31-like protein 1</fullName>
    </alternativeName>
    <alternativeName>
        <fullName evidence="15">SEC31-related protein A</fullName>
    </alternativeName>
</protein>
<evidence type="ECO:0000256" key="19">
    <source>
        <dbReference type="SAM" id="MobiDB-lite"/>
    </source>
</evidence>
<organism evidence="20 21">
    <name type="scientific">Salmo trutta</name>
    <name type="common">Brown trout</name>
    <dbReference type="NCBI Taxonomy" id="8032"/>
    <lineage>
        <taxon>Eukaryota</taxon>
        <taxon>Metazoa</taxon>
        <taxon>Chordata</taxon>
        <taxon>Craniata</taxon>
        <taxon>Vertebrata</taxon>
        <taxon>Euteleostomi</taxon>
        <taxon>Actinopterygii</taxon>
        <taxon>Neopterygii</taxon>
        <taxon>Teleostei</taxon>
        <taxon>Protacanthopterygii</taxon>
        <taxon>Salmoniformes</taxon>
        <taxon>Salmonidae</taxon>
        <taxon>Salmoninae</taxon>
        <taxon>Salmo</taxon>
    </lineage>
</organism>
<feature type="compositionally biased region" description="Polar residues" evidence="19">
    <location>
        <begin position="753"/>
        <end position="762"/>
    </location>
</feature>
<keyword evidence="7" id="KW-0677">Repeat</keyword>
<evidence type="ECO:0000256" key="4">
    <source>
        <dbReference type="ARBA" id="ARBA00022448"/>
    </source>
</evidence>
<evidence type="ECO:0000256" key="2">
    <source>
        <dbReference type="ARBA" id="ARBA00004406"/>
    </source>
</evidence>
<evidence type="ECO:0000256" key="11">
    <source>
        <dbReference type="ARBA" id="ARBA00023136"/>
    </source>
</evidence>
<keyword evidence="21" id="KW-1185">Reference proteome</keyword>
<dbReference type="SUPFAM" id="SSF50978">
    <property type="entry name" value="WD40 repeat-like"/>
    <property type="match status" value="1"/>
</dbReference>
<evidence type="ECO:0000256" key="16">
    <source>
        <dbReference type="ARBA" id="ARBA00043112"/>
    </source>
</evidence>
<dbReference type="FunFam" id="1.20.940.10:FF:000001">
    <property type="entry name" value="Protein transport protein Sec31A isoform A"/>
    <property type="match status" value="1"/>
</dbReference>
<evidence type="ECO:0000313" key="20">
    <source>
        <dbReference type="Ensembl" id="ENSSTUP00000063068.1"/>
    </source>
</evidence>
<evidence type="ECO:0000256" key="9">
    <source>
        <dbReference type="ARBA" id="ARBA00022892"/>
    </source>
</evidence>
<keyword evidence="8" id="KW-0256">Endoplasmic reticulum</keyword>
<keyword evidence="5" id="KW-0963">Cytoplasm</keyword>
<keyword evidence="6 17" id="KW-0853">WD repeat</keyword>
<dbReference type="GO" id="GO:0005789">
    <property type="term" value="C:endoplasmic reticulum membrane"/>
    <property type="evidence" value="ECO:0007669"/>
    <property type="project" value="UniProtKB-SubCell"/>
</dbReference>
<keyword evidence="10" id="KW-0653">Protein transport</keyword>
<evidence type="ECO:0000256" key="17">
    <source>
        <dbReference type="PROSITE-ProRule" id="PRU00221"/>
    </source>
</evidence>
<dbReference type="InterPro" id="IPR015943">
    <property type="entry name" value="WD40/YVTN_repeat-like_dom_sf"/>
</dbReference>
<keyword evidence="11" id="KW-0472">Membrane</keyword>
<keyword evidence="9" id="KW-0931">ER-Golgi transport</keyword>
<feature type="compositionally biased region" description="Low complexity" evidence="19">
    <location>
        <begin position="813"/>
        <end position="823"/>
    </location>
</feature>
<dbReference type="GO" id="GO:0070971">
    <property type="term" value="C:endoplasmic reticulum exit site"/>
    <property type="evidence" value="ECO:0007669"/>
    <property type="project" value="TreeGrafter"/>
</dbReference>
<feature type="coiled-coil region" evidence="18">
    <location>
        <begin position="992"/>
        <end position="1019"/>
    </location>
</feature>
<keyword evidence="18" id="KW-0175">Coiled coil</keyword>
<dbReference type="InterPro" id="IPR040251">
    <property type="entry name" value="SEC31-like"/>
</dbReference>
<evidence type="ECO:0000256" key="6">
    <source>
        <dbReference type="ARBA" id="ARBA00022574"/>
    </source>
</evidence>
<dbReference type="InterPro" id="IPR001680">
    <property type="entry name" value="WD40_rpt"/>
</dbReference>
<accession>A0A674AV26</accession>
<dbReference type="Gene3D" id="1.20.940.10">
    <property type="entry name" value="Functional domain of the splicing factor Prp18"/>
    <property type="match status" value="1"/>
</dbReference>
<dbReference type="GO" id="GO:0007029">
    <property type="term" value="P:endoplasmic reticulum organization"/>
    <property type="evidence" value="ECO:0007669"/>
    <property type="project" value="TreeGrafter"/>
</dbReference>
<feature type="compositionally biased region" description="Low complexity" evidence="19">
    <location>
        <begin position="906"/>
        <end position="915"/>
    </location>
</feature>
<dbReference type="SMART" id="SM00320">
    <property type="entry name" value="WD40"/>
    <property type="match status" value="6"/>
</dbReference>
<keyword evidence="12" id="KW-0968">Cytoplasmic vesicle</keyword>
<feature type="region of interest" description="Disordered" evidence="19">
    <location>
        <begin position="753"/>
        <end position="857"/>
    </location>
</feature>
<feature type="region of interest" description="Disordered" evidence="19">
    <location>
        <begin position="889"/>
        <end position="933"/>
    </location>
</feature>
<dbReference type="Proteomes" id="UP000472277">
    <property type="component" value="Chromosome 15"/>
</dbReference>
<dbReference type="GO" id="GO:0090110">
    <property type="term" value="P:COPII-coated vesicle cargo loading"/>
    <property type="evidence" value="ECO:0007669"/>
    <property type="project" value="TreeGrafter"/>
</dbReference>
<dbReference type="GeneTree" id="ENSGT00390000003175"/>
<dbReference type="Gene3D" id="1.25.40.1030">
    <property type="match status" value="1"/>
</dbReference>
<evidence type="ECO:0000256" key="10">
    <source>
        <dbReference type="ARBA" id="ARBA00022927"/>
    </source>
</evidence>
<dbReference type="GO" id="GO:0015031">
    <property type="term" value="P:protein transport"/>
    <property type="evidence" value="ECO:0007669"/>
    <property type="project" value="UniProtKB-KW"/>
</dbReference>
<evidence type="ECO:0000256" key="3">
    <source>
        <dbReference type="ARBA" id="ARBA00009358"/>
    </source>
</evidence>
<dbReference type="PANTHER" id="PTHR13923">
    <property type="entry name" value="SEC31-RELATED PROTEIN"/>
    <property type="match status" value="1"/>
</dbReference>
<evidence type="ECO:0000256" key="14">
    <source>
        <dbReference type="ARBA" id="ARBA00039468"/>
    </source>
</evidence>
<gene>
    <name evidence="20" type="primary">SEC31A</name>
    <name evidence="20" type="synonym">LOC115148336</name>
</gene>
<proteinExistence type="inferred from homology"/>
<sequence length="1076" mass="117160">MKLKEINRTAIQSWSPAQHHPVYLAAGTSAQQLDASFSTTASLEIFELDLAEPSLDMKLRGAYSSSHGYHRLAWGPHGMDEEGLPSGVLIAGGENGDVILYDPAKIIAGDSDVVIAQSNKHIGPVRALEVHSFQTNLVASGGNESEIYIWDLNNFGSLMTPGPKTQPLEDISCVAWNRQIQHILASASPSGRTSIWDLRKNDLIIKVSDHSNRMHCSGLEWNPEVATQLVLASEDDRMPVIQIWDLRFTTSPLKVLENHTRGVLAMAWSLADPELLLSCGKDNRILCWNPNTAEVLYELPTSTRWCFDIQWCPRNPAVLSAAAFDGHISVYSIMGGSSQVVSQTQADTISMSFGNMDPFGMGQTLPPLQLPQASPYTITPLKKPPKWIRRPVGASFAFGGKLVSLENIKPSPQHPQQPTAHVVHISQVITETTFLERSAQLQATLAAGSFTDFCQEKIDAAQNEFDKTVWSFLKVNLENDARGKYLELLGYKKEELAAKVRLEMNRMDGLITQALLTGDFQGAMELCLHDNRMADSIILAIAGGAELLEKTQRKYFTKAPSKITKLISAVVMRDWRDVLQTCELQNWKEALAAVMTYAQPDEFSSLCDLLGCRLEAVEDNTLQAQACLCYICAGNMEKLVSCWTRAQDRHCPLSLQDLVEKVLMLRQAVEQTQKPGPSAGGFLLGERMSQYVSLLASQGSLTTAIAYLPQNTEQVNDTHNPFAPQSASECNVHSTDSNSTIFSLLPGSYPPASQYNPGTLQYSAPPPPSFSSSSPQAPAPGFMPQYTQQPLYQPPTMGQPLSSVPPSHPPFSPTSSFSPPLSSGAFFQHGGPGSPASYMLPPPTGSSGTQPDRGSAPLAIHQSSTTCQKKLCIGPVPANYNPPAPITAPIFSPLGAGDPQPPQPMAPGQAQNQAPYQGPLPMNPGMPKTHGGNVEGASTMIHKNSSLNPCTVITVQPLQSIPAEKVTKKPIPEEHQVLKNTFEGLIQKCLAAAQTKRKLDDANKRLEALYDKLREQTLSLAIVRGLHNMVQCIESHSYMESLNIHTHIVSSSNFSETSAFMPVLKVVLTQANKLGV</sequence>
<dbReference type="AlphaFoldDB" id="A0A674AV26"/>
<dbReference type="GO" id="GO:0030127">
    <property type="term" value="C:COPII vesicle coat"/>
    <property type="evidence" value="ECO:0007669"/>
    <property type="project" value="TreeGrafter"/>
</dbReference>
<evidence type="ECO:0000256" key="8">
    <source>
        <dbReference type="ARBA" id="ARBA00022824"/>
    </source>
</evidence>
<dbReference type="InterPro" id="IPR036322">
    <property type="entry name" value="WD40_repeat_dom_sf"/>
</dbReference>
<evidence type="ECO:0000256" key="7">
    <source>
        <dbReference type="ARBA" id="ARBA00022737"/>
    </source>
</evidence>
<evidence type="ECO:0000256" key="18">
    <source>
        <dbReference type="SAM" id="Coils"/>
    </source>
</evidence>
<comment type="similarity">
    <text evidence="3">Belongs to the WD repeat SEC31 family.</text>
</comment>
<comment type="subcellular location">
    <subcellularLocation>
        <location evidence="1">Cytoplasmic vesicle</location>
        <location evidence="1">COPII-coated vesicle membrane</location>
        <topology evidence="1">Peripheral membrane protein</topology>
        <orientation evidence="1">Cytoplasmic side</orientation>
    </subcellularLocation>
    <subcellularLocation>
        <location evidence="2">Endoplasmic reticulum membrane</location>
        <topology evidence="2">Peripheral membrane protein</topology>
    </subcellularLocation>
</comment>
<evidence type="ECO:0000256" key="12">
    <source>
        <dbReference type="ARBA" id="ARBA00023329"/>
    </source>
</evidence>
<reference evidence="20" key="2">
    <citation type="submission" date="2025-09" db="UniProtKB">
        <authorList>
            <consortium name="Ensembl"/>
        </authorList>
    </citation>
    <scope>IDENTIFICATION</scope>
</reference>
<dbReference type="Ensembl" id="ENSSTUT00000066555.1">
    <property type="protein sequence ID" value="ENSSTUP00000063068.1"/>
    <property type="gene ID" value="ENSSTUG00000026000.1"/>
</dbReference>
<dbReference type="FunFam" id="2.130.10.10:FF:000009">
    <property type="entry name" value="Protein transport protein Sec31A isoform A"/>
    <property type="match status" value="1"/>
</dbReference>
<feature type="repeat" description="WD" evidence="17">
    <location>
        <begin position="256"/>
        <end position="298"/>
    </location>
</feature>
<dbReference type="Gene3D" id="2.130.10.10">
    <property type="entry name" value="YVTN repeat-like/Quinoprotein amine dehydrogenase"/>
    <property type="match status" value="1"/>
</dbReference>
<dbReference type="GO" id="GO:0005198">
    <property type="term" value="F:structural molecule activity"/>
    <property type="evidence" value="ECO:0007669"/>
    <property type="project" value="TreeGrafter"/>
</dbReference>
<dbReference type="PROSITE" id="PS50082">
    <property type="entry name" value="WD_REPEATS_2"/>
    <property type="match status" value="2"/>
</dbReference>
<keyword evidence="4" id="KW-0813">Transport</keyword>
<dbReference type="Pfam" id="PF00400">
    <property type="entry name" value="WD40"/>
    <property type="match status" value="1"/>
</dbReference>
<comment type="function">
    <text evidence="13">Component of the coat protein complex II (COPII) which promotes the formation of transport vesicles from the endoplasmic reticulum (ER). The coat has two main functions, the physical deformation of the endoplasmic reticulum membrane into vesicles and the selection of cargo molecules.</text>
</comment>
<feature type="compositionally biased region" description="Low complexity" evidence="19">
    <location>
        <begin position="770"/>
        <end position="805"/>
    </location>
</feature>
<dbReference type="PANTHER" id="PTHR13923:SF23">
    <property type="entry name" value="PROTEIN TRANSPORT PROTEIN SEC31A"/>
    <property type="match status" value="1"/>
</dbReference>
<evidence type="ECO:0000256" key="15">
    <source>
        <dbReference type="ARBA" id="ARBA00041470"/>
    </source>
</evidence>
<name>A0A674AV26_SALTR</name>
<reference evidence="20" key="1">
    <citation type="submission" date="2025-08" db="UniProtKB">
        <authorList>
            <consortium name="Ensembl"/>
        </authorList>
    </citation>
    <scope>IDENTIFICATION</scope>
</reference>
<evidence type="ECO:0000313" key="21">
    <source>
        <dbReference type="Proteomes" id="UP000472277"/>
    </source>
</evidence>
<evidence type="ECO:0000256" key="5">
    <source>
        <dbReference type="ARBA" id="ARBA00022490"/>
    </source>
</evidence>
<evidence type="ECO:0000256" key="1">
    <source>
        <dbReference type="ARBA" id="ARBA00004299"/>
    </source>
</evidence>
<evidence type="ECO:0000256" key="13">
    <source>
        <dbReference type="ARBA" id="ARBA00025471"/>
    </source>
</evidence>